<evidence type="ECO:0000313" key="2">
    <source>
        <dbReference type="Proteomes" id="UP000217790"/>
    </source>
</evidence>
<accession>A0A2H3D5F5</accession>
<protein>
    <submittedName>
        <fullName evidence="1">Uncharacterized protein</fullName>
    </submittedName>
</protein>
<evidence type="ECO:0000313" key="1">
    <source>
        <dbReference type="EMBL" id="PBK83563.1"/>
    </source>
</evidence>
<dbReference type="InParanoid" id="A0A2H3D5F5"/>
<sequence>MGIIRNFRDHGLFKDDDTHISQHAIVSKAHAVRVNQRERSGSEIYVSFILPGEILTQITSATDGTYNTDTTAAEYDQFVKKPEIHAWLSRVLTLHAWLNTLDDIQHPTLKTGRTCKMVEPSIKKMRHIKAEPSISQPVASTSANLCNISYSVLDISSDESGDEMTGAASIKCQRCASSPKYRIEV</sequence>
<dbReference type="STRING" id="47427.A0A2H3D5F5"/>
<gene>
    <name evidence="1" type="ORF">ARMGADRAFT_1089195</name>
</gene>
<dbReference type="AlphaFoldDB" id="A0A2H3D5F5"/>
<name>A0A2H3D5F5_ARMGA</name>
<proteinExistence type="predicted"/>
<reference evidence="2" key="1">
    <citation type="journal article" date="2017" name="Nat. Ecol. Evol.">
        <title>Genome expansion and lineage-specific genetic innovations in the forest pathogenic fungi Armillaria.</title>
        <authorList>
            <person name="Sipos G."/>
            <person name="Prasanna A.N."/>
            <person name="Walter M.C."/>
            <person name="O'Connor E."/>
            <person name="Balint B."/>
            <person name="Krizsan K."/>
            <person name="Kiss B."/>
            <person name="Hess J."/>
            <person name="Varga T."/>
            <person name="Slot J."/>
            <person name="Riley R."/>
            <person name="Boka B."/>
            <person name="Rigling D."/>
            <person name="Barry K."/>
            <person name="Lee J."/>
            <person name="Mihaltcheva S."/>
            <person name="LaButti K."/>
            <person name="Lipzen A."/>
            <person name="Waldron R."/>
            <person name="Moloney N.M."/>
            <person name="Sperisen C."/>
            <person name="Kredics L."/>
            <person name="Vagvoelgyi C."/>
            <person name="Patrignani A."/>
            <person name="Fitzpatrick D."/>
            <person name="Nagy I."/>
            <person name="Doyle S."/>
            <person name="Anderson J.B."/>
            <person name="Grigoriev I.V."/>
            <person name="Gueldener U."/>
            <person name="Muensterkoetter M."/>
            <person name="Nagy L.G."/>
        </authorList>
    </citation>
    <scope>NUCLEOTIDE SEQUENCE [LARGE SCALE GENOMIC DNA]</scope>
    <source>
        <strain evidence="2">Ar21-2</strain>
    </source>
</reference>
<dbReference type="Proteomes" id="UP000217790">
    <property type="component" value="Unassembled WGS sequence"/>
</dbReference>
<dbReference type="EMBL" id="KZ293705">
    <property type="protein sequence ID" value="PBK83563.1"/>
    <property type="molecule type" value="Genomic_DNA"/>
</dbReference>
<keyword evidence="2" id="KW-1185">Reference proteome</keyword>
<organism evidence="1 2">
    <name type="scientific">Armillaria gallica</name>
    <name type="common">Bulbous honey fungus</name>
    <name type="synonym">Armillaria bulbosa</name>
    <dbReference type="NCBI Taxonomy" id="47427"/>
    <lineage>
        <taxon>Eukaryota</taxon>
        <taxon>Fungi</taxon>
        <taxon>Dikarya</taxon>
        <taxon>Basidiomycota</taxon>
        <taxon>Agaricomycotina</taxon>
        <taxon>Agaricomycetes</taxon>
        <taxon>Agaricomycetidae</taxon>
        <taxon>Agaricales</taxon>
        <taxon>Marasmiineae</taxon>
        <taxon>Physalacriaceae</taxon>
        <taxon>Armillaria</taxon>
    </lineage>
</organism>